<dbReference type="EMBL" id="PVTP01000009">
    <property type="protein sequence ID" value="PRY76305.1"/>
    <property type="molecule type" value="Genomic_DNA"/>
</dbReference>
<dbReference type="PANTHER" id="PTHR47623:SF1">
    <property type="entry name" value="OS09G0287300 PROTEIN"/>
    <property type="match status" value="1"/>
</dbReference>
<keyword evidence="3" id="KW-1185">Reference proteome</keyword>
<proteinExistence type="predicted"/>
<dbReference type="SMART" id="SM00855">
    <property type="entry name" value="PGAM"/>
    <property type="match status" value="1"/>
</dbReference>
<feature type="binding site" evidence="1">
    <location>
        <position position="59"/>
    </location>
    <ligand>
        <name>substrate</name>
    </ligand>
</feature>
<sequence>MTLRLILIRHAKSSWDDPFSDDHARVLNARGIASAKAIGRWMRKNGYEPEEILCSDATRTHETADLIMAQLSTAPKLRLMKSLYHAAPDTLMDTIHRESVKTVALIGHNPGIGMFANGMVANAPDHARFSGYPTCATTVIDFDAESWSAVQRHTGECVDFIVPRDLIGTTGGTDR</sequence>
<protein>
    <submittedName>
        <fullName evidence="2">Phosphohistidine phosphatase</fullName>
    </submittedName>
</protein>
<comment type="caution">
    <text evidence="2">The sequence shown here is derived from an EMBL/GenBank/DDBJ whole genome shotgun (WGS) entry which is preliminary data.</text>
</comment>
<dbReference type="SUPFAM" id="SSF53254">
    <property type="entry name" value="Phosphoglycerate mutase-like"/>
    <property type="match status" value="1"/>
</dbReference>
<dbReference type="Pfam" id="PF00300">
    <property type="entry name" value="His_Phos_1"/>
    <property type="match status" value="1"/>
</dbReference>
<gene>
    <name evidence="2" type="ORF">CLV80_109105</name>
</gene>
<dbReference type="RefSeq" id="WP_106358413.1">
    <property type="nucleotide sequence ID" value="NZ_PVTP01000009.1"/>
</dbReference>
<evidence type="ECO:0000256" key="1">
    <source>
        <dbReference type="PIRSR" id="PIRSR613078-2"/>
    </source>
</evidence>
<dbReference type="InterPro" id="IPR029033">
    <property type="entry name" value="His_PPase_superfam"/>
</dbReference>
<dbReference type="OrthoDB" id="9810154at2"/>
<dbReference type="InterPro" id="IPR013078">
    <property type="entry name" value="His_Pase_superF_clade-1"/>
</dbReference>
<evidence type="ECO:0000313" key="3">
    <source>
        <dbReference type="Proteomes" id="UP000238007"/>
    </source>
</evidence>
<name>A0A2T0VWR1_9RHOB</name>
<accession>A0A2T0VWR1</accession>
<dbReference type="CDD" id="cd07067">
    <property type="entry name" value="HP_PGM_like"/>
    <property type="match status" value="1"/>
</dbReference>
<reference evidence="2 3" key="1">
    <citation type="submission" date="2018-03" db="EMBL/GenBank/DDBJ databases">
        <title>Genomic Encyclopedia of Archaeal and Bacterial Type Strains, Phase II (KMG-II): from individual species to whole genera.</title>
        <authorList>
            <person name="Goeker M."/>
        </authorList>
    </citation>
    <scope>NUCLEOTIDE SEQUENCE [LARGE SCALE GENOMIC DNA]</scope>
    <source>
        <strain evidence="2 3">DSM 101533</strain>
    </source>
</reference>
<evidence type="ECO:0000313" key="2">
    <source>
        <dbReference type="EMBL" id="PRY76305.1"/>
    </source>
</evidence>
<organism evidence="2 3">
    <name type="scientific">Yoonia maritima</name>
    <dbReference type="NCBI Taxonomy" id="1435347"/>
    <lineage>
        <taxon>Bacteria</taxon>
        <taxon>Pseudomonadati</taxon>
        <taxon>Pseudomonadota</taxon>
        <taxon>Alphaproteobacteria</taxon>
        <taxon>Rhodobacterales</taxon>
        <taxon>Paracoccaceae</taxon>
        <taxon>Yoonia</taxon>
    </lineage>
</organism>
<dbReference type="PANTHER" id="PTHR47623">
    <property type="entry name" value="OS09G0287300 PROTEIN"/>
    <property type="match status" value="1"/>
</dbReference>
<dbReference type="AlphaFoldDB" id="A0A2T0VWR1"/>
<dbReference type="Proteomes" id="UP000238007">
    <property type="component" value="Unassembled WGS sequence"/>
</dbReference>
<dbReference type="Gene3D" id="3.40.50.1240">
    <property type="entry name" value="Phosphoglycerate mutase-like"/>
    <property type="match status" value="1"/>
</dbReference>